<evidence type="ECO:0000256" key="5">
    <source>
        <dbReference type="SAM" id="MobiDB-lite"/>
    </source>
</evidence>
<keyword evidence="2 6" id="KW-0812">Transmembrane</keyword>
<dbReference type="Gene3D" id="1.20.1070.10">
    <property type="entry name" value="Rhodopsin 7-helix transmembrane proteins"/>
    <property type="match status" value="1"/>
</dbReference>
<proteinExistence type="predicted"/>
<dbReference type="InterPro" id="IPR050332">
    <property type="entry name" value="GPCR_2"/>
</dbReference>
<organism evidence="8">
    <name type="scientific">Timema cristinae</name>
    <name type="common">Walking stick</name>
    <dbReference type="NCBI Taxonomy" id="61476"/>
    <lineage>
        <taxon>Eukaryota</taxon>
        <taxon>Metazoa</taxon>
        <taxon>Ecdysozoa</taxon>
        <taxon>Arthropoda</taxon>
        <taxon>Hexapoda</taxon>
        <taxon>Insecta</taxon>
        <taxon>Pterygota</taxon>
        <taxon>Neoptera</taxon>
        <taxon>Polyneoptera</taxon>
        <taxon>Phasmatodea</taxon>
        <taxon>Timematodea</taxon>
        <taxon>Timematoidea</taxon>
        <taxon>Timematidae</taxon>
        <taxon>Timema</taxon>
    </lineage>
</organism>
<dbReference type="GO" id="GO:0007166">
    <property type="term" value="P:cell surface receptor signaling pathway"/>
    <property type="evidence" value="ECO:0007669"/>
    <property type="project" value="InterPro"/>
</dbReference>
<dbReference type="PROSITE" id="PS00650">
    <property type="entry name" value="G_PROTEIN_RECEP_F2_2"/>
    <property type="match status" value="1"/>
</dbReference>
<evidence type="ECO:0000313" key="8">
    <source>
        <dbReference type="EMBL" id="CAD7405600.1"/>
    </source>
</evidence>
<feature type="compositionally biased region" description="Basic residues" evidence="5">
    <location>
        <begin position="112"/>
        <end position="122"/>
    </location>
</feature>
<dbReference type="PANTHER" id="PTHR45620">
    <property type="entry name" value="PDF RECEPTOR-LIKE PROTEIN-RELATED"/>
    <property type="match status" value="1"/>
</dbReference>
<keyword evidence="4 6" id="KW-0472">Membrane</keyword>
<evidence type="ECO:0000256" key="3">
    <source>
        <dbReference type="ARBA" id="ARBA00022989"/>
    </source>
</evidence>
<dbReference type="EMBL" id="OC319497">
    <property type="protein sequence ID" value="CAD7405600.1"/>
    <property type="molecule type" value="Genomic_DNA"/>
</dbReference>
<dbReference type="InterPro" id="IPR000832">
    <property type="entry name" value="GPCR_2_secretin-like"/>
</dbReference>
<evidence type="ECO:0000256" key="1">
    <source>
        <dbReference type="ARBA" id="ARBA00004141"/>
    </source>
</evidence>
<evidence type="ECO:0000256" key="6">
    <source>
        <dbReference type="SAM" id="Phobius"/>
    </source>
</evidence>
<dbReference type="InterPro" id="IPR017981">
    <property type="entry name" value="GPCR_2-like_7TM"/>
</dbReference>
<evidence type="ECO:0000259" key="7">
    <source>
        <dbReference type="PROSITE" id="PS50261"/>
    </source>
</evidence>
<gene>
    <name evidence="8" type="ORF">TCEB3V08_LOCUS8061</name>
</gene>
<sequence>MRTEYPEKNSIVCNIGIFRSGAAGFIKTVFLCLKVVCWGKKELLAKSPSSQYMSEGGVSGLEGATGQISSLSVMSEGGVLGSPGCIHRDLGDSKERSSCHRHRRDTEVWRGPGKKSGIRTQHPPRARGLVDWAHSCPDTFRQIHSLSSLIKYCNYVRACESDIIVVIETRIAPDKSPLLHHPVFPLLHHPVSPLLHHPVSPLLHHPVFPLLHHPVFLSSITLCSLSSNHPVFPLLHHPVFMCDLIDDKPSRHIGRVATKRTSPYHQVTGRYTYKSPASYTLQLPLVPNPDHLLRDCPWMRPHTCDWIYQAPVIAVLAVNSVFLAMIMWVSSPSTRNVTYGSPHMCRWCLGPPDMSTVEGLSSPVRRTWDLLTSVVWTLSSTWDLLTSVVCTLSSTWDLLTSVVCTLSSTWDLLTSVVCTLSSTWDLLTSVVWTLSSTWDLLTSVLITKLRSANTVETQQYRKATKALLVLIPLLGITYILMIQGPTEGESANIFAYVRAVMISTQGFTVALFYCFLNTEVQNTVRHHLDRWKTERSIGGSRRYNYSSKDWSPRSRTESIRKELLAKSPSSQLCLKVVCWGKKELLAKSPSSQLCLKVMCWGKKELPATTTNNSCETCLVFEGRLVTVTRDHDSAVSNSNHAFPSVMIFGCQYSEIDADGWRCDALATALLGGVEGSIDDVHKTLRGVVAGKWGVGRYSNTWDQGRWSCGLMRHPFVLEWTDSDGGIKMEGKTRRGESLFALVFVYFVPSRLSPPELDLAQFGSGLDFGPDPHDTAFVLLHLGSHSSSRDVTAQGRGKPIPMYSQNHKRESTVSETTTTTLVGGTSTNNDTNGSAAAMSTCGETTNTTTTLLTAENTV</sequence>
<dbReference type="GO" id="GO:0005886">
    <property type="term" value="C:plasma membrane"/>
    <property type="evidence" value="ECO:0007669"/>
    <property type="project" value="TreeGrafter"/>
</dbReference>
<feature type="region of interest" description="Disordered" evidence="5">
    <location>
        <begin position="787"/>
        <end position="840"/>
    </location>
</feature>
<feature type="transmembrane region" description="Helical" evidence="6">
    <location>
        <begin position="306"/>
        <end position="329"/>
    </location>
</feature>
<accession>A0A7R9D000</accession>
<dbReference type="InterPro" id="IPR017983">
    <property type="entry name" value="GPCR_2_secretin-like_CS"/>
</dbReference>
<feature type="transmembrane region" description="Helical" evidence="6">
    <location>
        <begin position="495"/>
        <end position="516"/>
    </location>
</feature>
<comment type="subcellular location">
    <subcellularLocation>
        <location evidence="1">Membrane</location>
        <topology evidence="1">Multi-pass membrane protein</topology>
    </subcellularLocation>
</comment>
<feature type="transmembrane region" description="Helical" evidence="6">
    <location>
        <begin position="466"/>
        <end position="483"/>
    </location>
</feature>
<reference evidence="8" key="1">
    <citation type="submission" date="2020-11" db="EMBL/GenBank/DDBJ databases">
        <authorList>
            <person name="Tran Van P."/>
        </authorList>
    </citation>
    <scope>NUCLEOTIDE SEQUENCE</scope>
</reference>
<name>A0A7R9D000_TIMCR</name>
<feature type="region of interest" description="Disordered" evidence="5">
    <location>
        <begin position="92"/>
        <end position="122"/>
    </location>
</feature>
<dbReference type="GO" id="GO:0008528">
    <property type="term" value="F:G protein-coupled peptide receptor activity"/>
    <property type="evidence" value="ECO:0007669"/>
    <property type="project" value="TreeGrafter"/>
</dbReference>
<dbReference type="PANTHER" id="PTHR45620:SF15">
    <property type="entry name" value="DIURETIC HORMONE 44 RECEPTOR 1-RELATED"/>
    <property type="match status" value="1"/>
</dbReference>
<dbReference type="AlphaFoldDB" id="A0A7R9D000"/>
<dbReference type="Pfam" id="PF00002">
    <property type="entry name" value="7tm_2"/>
    <property type="match status" value="1"/>
</dbReference>
<feature type="compositionally biased region" description="Basic and acidic residues" evidence="5">
    <location>
        <begin position="92"/>
        <end position="108"/>
    </location>
</feature>
<keyword evidence="3 6" id="KW-1133">Transmembrane helix</keyword>
<feature type="compositionally biased region" description="Low complexity" evidence="5">
    <location>
        <begin position="812"/>
        <end position="826"/>
    </location>
</feature>
<feature type="domain" description="G-protein coupled receptors family 2 profile 2" evidence="7">
    <location>
        <begin position="444"/>
        <end position="517"/>
    </location>
</feature>
<evidence type="ECO:0000256" key="4">
    <source>
        <dbReference type="ARBA" id="ARBA00023136"/>
    </source>
</evidence>
<dbReference type="GO" id="GO:0017046">
    <property type="term" value="F:peptide hormone binding"/>
    <property type="evidence" value="ECO:0007669"/>
    <property type="project" value="TreeGrafter"/>
</dbReference>
<protein>
    <recommendedName>
        <fullName evidence="7">G-protein coupled receptors family 2 profile 2 domain-containing protein</fullName>
    </recommendedName>
</protein>
<dbReference type="PROSITE" id="PS50261">
    <property type="entry name" value="G_PROTEIN_RECEP_F2_4"/>
    <property type="match status" value="1"/>
</dbReference>
<dbReference type="GO" id="GO:0007188">
    <property type="term" value="P:adenylate cyclase-modulating G protein-coupled receptor signaling pathway"/>
    <property type="evidence" value="ECO:0007669"/>
    <property type="project" value="TreeGrafter"/>
</dbReference>
<evidence type="ECO:0000256" key="2">
    <source>
        <dbReference type="ARBA" id="ARBA00022692"/>
    </source>
</evidence>